<dbReference type="PANTHER" id="PTHR46781:SF2">
    <property type="entry name" value="ALPHA 1,4-GLYCOSYLTRANSFERASE FAMILY PROTEIN"/>
    <property type="match status" value="1"/>
</dbReference>
<gene>
    <name evidence="1" type="ORF">HAX54_004863</name>
</gene>
<feature type="non-terminal residue" evidence="1">
    <location>
        <position position="1"/>
    </location>
</feature>
<dbReference type="EMBL" id="JACEIK010012277">
    <property type="protein sequence ID" value="MCE3216096.1"/>
    <property type="molecule type" value="Genomic_DNA"/>
</dbReference>
<accession>A0ABS8WX08</accession>
<dbReference type="PANTHER" id="PTHR46781">
    <property type="entry name" value="ALPHA 1,4-GLYCOSYLTRANSFERASE FAMILY PROTEIN"/>
    <property type="match status" value="1"/>
</dbReference>
<keyword evidence="2" id="KW-1185">Reference proteome</keyword>
<dbReference type="InterPro" id="IPR007577">
    <property type="entry name" value="GlycoTrfase_DXD_sugar-bd_CS"/>
</dbReference>
<dbReference type="SUPFAM" id="SSF53448">
    <property type="entry name" value="Nucleotide-diphospho-sugar transferases"/>
    <property type="match status" value="1"/>
</dbReference>
<evidence type="ECO:0000313" key="2">
    <source>
        <dbReference type="Proteomes" id="UP000823775"/>
    </source>
</evidence>
<name>A0ABS8WX08_DATST</name>
<dbReference type="InterPro" id="IPR029044">
    <property type="entry name" value="Nucleotide-diphossugar_trans"/>
</dbReference>
<organism evidence="1 2">
    <name type="scientific">Datura stramonium</name>
    <name type="common">Jimsonweed</name>
    <name type="synonym">Common thornapple</name>
    <dbReference type="NCBI Taxonomy" id="4076"/>
    <lineage>
        <taxon>Eukaryota</taxon>
        <taxon>Viridiplantae</taxon>
        <taxon>Streptophyta</taxon>
        <taxon>Embryophyta</taxon>
        <taxon>Tracheophyta</taxon>
        <taxon>Spermatophyta</taxon>
        <taxon>Magnoliopsida</taxon>
        <taxon>eudicotyledons</taxon>
        <taxon>Gunneridae</taxon>
        <taxon>Pentapetalae</taxon>
        <taxon>asterids</taxon>
        <taxon>lamiids</taxon>
        <taxon>Solanales</taxon>
        <taxon>Solanaceae</taxon>
        <taxon>Solanoideae</taxon>
        <taxon>Datureae</taxon>
        <taxon>Datura</taxon>
    </lineage>
</organism>
<protein>
    <submittedName>
        <fullName evidence="1">Uncharacterized protein</fullName>
    </submittedName>
</protein>
<proteinExistence type="predicted"/>
<dbReference type="Proteomes" id="UP000823775">
    <property type="component" value="Unassembled WGS sequence"/>
</dbReference>
<reference evidence="1 2" key="1">
    <citation type="journal article" date="2021" name="BMC Genomics">
        <title>Datura genome reveals duplications of psychoactive alkaloid biosynthetic genes and high mutation rate following tissue culture.</title>
        <authorList>
            <person name="Rajewski A."/>
            <person name="Carter-House D."/>
            <person name="Stajich J."/>
            <person name="Litt A."/>
        </authorList>
    </citation>
    <scope>NUCLEOTIDE SEQUENCE [LARGE SCALE GENOMIC DNA]</scope>
    <source>
        <strain evidence="1">AR-01</strain>
    </source>
</reference>
<evidence type="ECO:0000313" key="1">
    <source>
        <dbReference type="EMBL" id="MCE3216096.1"/>
    </source>
</evidence>
<dbReference type="InterPro" id="IPR044789">
    <property type="entry name" value="Put_A1-4-GlycosylTfrase_plant"/>
</dbReference>
<dbReference type="Pfam" id="PF04488">
    <property type="entry name" value="Gly_transf_sug"/>
    <property type="match status" value="1"/>
</dbReference>
<comment type="caution">
    <text evidence="1">The sequence shown here is derived from an EMBL/GenBank/DDBJ whole genome shotgun (WGS) entry which is preliminary data.</text>
</comment>
<sequence length="168" mass="19597">NGETIDEVYLKEEEEEDQAHLGPPYNLMTPEERISWFKKKLPNFEIMKSTKTSRKFNISRTLDSPSGIMIFRPLVELGYRILAVTPDLCLLFENTPAASWFIDLKNGKKDPGKVPLAQNLSNLMRLAVLYKYGGVYRISFIILKKFFKIEEFNWCTKHGCKWELDKIE</sequence>